<dbReference type="InterPro" id="IPR016169">
    <property type="entry name" value="FAD-bd_PCMH_sub2"/>
</dbReference>
<dbReference type="PROSITE" id="PS51387">
    <property type="entry name" value="FAD_PCMH"/>
    <property type="match status" value="1"/>
</dbReference>
<name>A0ABR2ZKG5_9AGAR</name>
<keyword evidence="4" id="KW-0560">Oxidoreductase</keyword>
<dbReference type="Gene3D" id="3.40.462.20">
    <property type="match status" value="1"/>
</dbReference>
<feature type="domain" description="FAD-binding PCMH-type" evidence="5">
    <location>
        <begin position="47"/>
        <end position="258"/>
    </location>
</feature>
<comment type="similarity">
    <text evidence="1">Belongs to the oxygen-dependent FAD-linked oxidoreductase family.</text>
</comment>
<keyword evidence="2" id="KW-0285">Flavoprotein</keyword>
<keyword evidence="7" id="KW-1185">Reference proteome</keyword>
<dbReference type="Proteomes" id="UP001437256">
    <property type="component" value="Unassembled WGS sequence"/>
</dbReference>
<dbReference type="SUPFAM" id="SSF56176">
    <property type="entry name" value="FAD-binding/transporter-associated domain-like"/>
    <property type="match status" value="1"/>
</dbReference>
<comment type="caution">
    <text evidence="6">The sequence shown here is derived from an EMBL/GenBank/DDBJ whole genome shotgun (WGS) entry which is preliminary data.</text>
</comment>
<dbReference type="EMBL" id="JBBXMP010000121">
    <property type="protein sequence ID" value="KAL0061868.1"/>
    <property type="molecule type" value="Genomic_DNA"/>
</dbReference>
<reference evidence="6 7" key="1">
    <citation type="submission" date="2024-05" db="EMBL/GenBank/DDBJ databases">
        <title>A draft genome resource for the thread blight pathogen Marasmius tenuissimus strain MS-2.</title>
        <authorList>
            <person name="Yulfo-Soto G.E."/>
            <person name="Baruah I.K."/>
            <person name="Amoako-Attah I."/>
            <person name="Bukari Y."/>
            <person name="Meinhardt L.W."/>
            <person name="Bailey B.A."/>
            <person name="Cohen S.P."/>
        </authorList>
    </citation>
    <scope>NUCLEOTIDE SEQUENCE [LARGE SCALE GENOMIC DNA]</scope>
    <source>
        <strain evidence="6 7">MS-2</strain>
    </source>
</reference>
<keyword evidence="3" id="KW-0274">FAD</keyword>
<evidence type="ECO:0000256" key="1">
    <source>
        <dbReference type="ARBA" id="ARBA00005466"/>
    </source>
</evidence>
<evidence type="ECO:0000256" key="2">
    <source>
        <dbReference type="ARBA" id="ARBA00022630"/>
    </source>
</evidence>
<protein>
    <recommendedName>
        <fullName evidence="5">FAD-binding PCMH-type domain-containing protein</fullName>
    </recommendedName>
</protein>
<gene>
    <name evidence="6" type="ORF">AAF712_011310</name>
</gene>
<dbReference type="Gene3D" id="3.30.465.10">
    <property type="match status" value="1"/>
</dbReference>
<evidence type="ECO:0000313" key="6">
    <source>
        <dbReference type="EMBL" id="KAL0061868.1"/>
    </source>
</evidence>
<sequence>MGNFPSAHAAPAGFVSCLHSALPTGAVSLPGDLFYPLVVKPYNLAYSDITPAAVTRPETTDQVSKAVKCASDYGVKVQARSGGHSYGDYSIGGQSGSLVIDLVNFQQFSYDQSTGYATIGSGTLLKDVTKRLHDAGGRAMAHGLCPQALKGAGASFGVITEFKVITRPEPREITQYTYKFELSASHRGLAQMFARWQEFISQPDLSRKFASQFIVHELGLVVQGTYYGPRSEFDALGFDKKVATNASAVSITADNWLGNVANWATQEAINLVGGVNLPFYAKTLAFRNDTLMSADTIQSVFDQFDSKKKGSKLWVAIFDLAGGAINDVPLDATSYPHRDTLFFLQSYIVGIPKITDQNHQWLNDINGIIERSTPHANYGAYAGYVDPFMENAQTRYWKSNYPRLQQIKSQIDPQDTFHNPQSVVGTVQMQYTAGEVARTF</sequence>
<dbReference type="InterPro" id="IPR016166">
    <property type="entry name" value="FAD-bd_PCMH"/>
</dbReference>
<dbReference type="InterPro" id="IPR006094">
    <property type="entry name" value="Oxid_FAD_bind_N"/>
</dbReference>
<dbReference type="InterPro" id="IPR050416">
    <property type="entry name" value="FAD-linked_Oxidoreductase"/>
</dbReference>
<dbReference type="Pfam" id="PF08031">
    <property type="entry name" value="BBE"/>
    <property type="match status" value="1"/>
</dbReference>
<evidence type="ECO:0000259" key="5">
    <source>
        <dbReference type="PROSITE" id="PS51387"/>
    </source>
</evidence>
<dbReference type="InterPro" id="IPR012951">
    <property type="entry name" value="BBE"/>
</dbReference>
<evidence type="ECO:0000256" key="3">
    <source>
        <dbReference type="ARBA" id="ARBA00022827"/>
    </source>
</evidence>
<dbReference type="InterPro" id="IPR036318">
    <property type="entry name" value="FAD-bd_PCMH-like_sf"/>
</dbReference>
<evidence type="ECO:0000256" key="4">
    <source>
        <dbReference type="ARBA" id="ARBA00023002"/>
    </source>
</evidence>
<proteinExistence type="inferred from homology"/>
<dbReference type="PANTHER" id="PTHR42973">
    <property type="entry name" value="BINDING OXIDOREDUCTASE, PUTATIVE (AFU_ORTHOLOGUE AFUA_1G17690)-RELATED"/>
    <property type="match status" value="1"/>
</dbReference>
<dbReference type="PANTHER" id="PTHR42973:SF17">
    <property type="entry name" value="OXIDASE, PUTATIVE (AFU_ORTHOLOGUE AFUA_6G14340)-RELATED"/>
    <property type="match status" value="1"/>
</dbReference>
<accession>A0ABR2ZKG5</accession>
<feature type="non-terminal residue" evidence="6">
    <location>
        <position position="440"/>
    </location>
</feature>
<dbReference type="Pfam" id="PF01565">
    <property type="entry name" value="FAD_binding_4"/>
    <property type="match status" value="1"/>
</dbReference>
<evidence type="ECO:0000313" key="7">
    <source>
        <dbReference type="Proteomes" id="UP001437256"/>
    </source>
</evidence>
<organism evidence="6 7">
    <name type="scientific">Marasmius tenuissimus</name>
    <dbReference type="NCBI Taxonomy" id="585030"/>
    <lineage>
        <taxon>Eukaryota</taxon>
        <taxon>Fungi</taxon>
        <taxon>Dikarya</taxon>
        <taxon>Basidiomycota</taxon>
        <taxon>Agaricomycotina</taxon>
        <taxon>Agaricomycetes</taxon>
        <taxon>Agaricomycetidae</taxon>
        <taxon>Agaricales</taxon>
        <taxon>Marasmiineae</taxon>
        <taxon>Marasmiaceae</taxon>
        <taxon>Marasmius</taxon>
    </lineage>
</organism>